<accession>A0ABX0SIG9</accession>
<dbReference type="PANTHER" id="PTHR43591">
    <property type="entry name" value="METHYLTRANSFERASE"/>
    <property type="match status" value="1"/>
</dbReference>
<keyword evidence="2" id="KW-0808">Transferase</keyword>
<keyword evidence="3" id="KW-1185">Reference proteome</keyword>
<dbReference type="EMBL" id="JAAMOZ010000002">
    <property type="protein sequence ID" value="NIH58182.1"/>
    <property type="molecule type" value="Genomic_DNA"/>
</dbReference>
<evidence type="ECO:0000313" key="2">
    <source>
        <dbReference type="EMBL" id="NIH58182.1"/>
    </source>
</evidence>
<keyword evidence="2" id="KW-0489">Methyltransferase</keyword>
<dbReference type="RefSeq" id="WP_167170041.1">
    <property type="nucleotide sequence ID" value="NZ_BAAAOO010000009.1"/>
</dbReference>
<name>A0ABX0SIG9_9ACTN</name>
<reference evidence="2 3" key="1">
    <citation type="submission" date="2020-02" db="EMBL/GenBank/DDBJ databases">
        <title>Sequencing the genomes of 1000 actinobacteria strains.</title>
        <authorList>
            <person name="Klenk H.-P."/>
        </authorList>
    </citation>
    <scope>NUCLEOTIDE SEQUENCE [LARGE SCALE GENOMIC DNA]</scope>
    <source>
        <strain evidence="2 3">DSM 19609</strain>
    </source>
</reference>
<organism evidence="2 3">
    <name type="scientific">Brooklawnia cerclae</name>
    <dbReference type="NCBI Taxonomy" id="349934"/>
    <lineage>
        <taxon>Bacteria</taxon>
        <taxon>Bacillati</taxon>
        <taxon>Actinomycetota</taxon>
        <taxon>Actinomycetes</taxon>
        <taxon>Propionibacteriales</taxon>
        <taxon>Propionibacteriaceae</taxon>
        <taxon>Brooklawnia</taxon>
    </lineage>
</organism>
<sequence>MGVNSLRAHPFRAQWNHNTRYYPTVAEAVEGREVVLDAGCGDGTLARHLASRGHTVIGVDREASVLPPDTAGTHFILADVTNLPFPDDSFDAVVSVMMLHHTRIDLALVEMRRVLKPGGLLVDVGSARDKGIGDLARSALDVPGDLLAKRVTTPWDPGTPTVDPVLGWTQTRDTMARMLPGLQWRRVPGWRYVATWQRPV</sequence>
<proteinExistence type="predicted"/>
<dbReference type="GO" id="GO:0008168">
    <property type="term" value="F:methyltransferase activity"/>
    <property type="evidence" value="ECO:0007669"/>
    <property type="project" value="UniProtKB-KW"/>
</dbReference>
<protein>
    <submittedName>
        <fullName evidence="2">SAM-dependent methyltransferase</fullName>
    </submittedName>
</protein>
<dbReference type="Proteomes" id="UP000749311">
    <property type="component" value="Unassembled WGS sequence"/>
</dbReference>
<dbReference type="Pfam" id="PF08241">
    <property type="entry name" value="Methyltransf_11"/>
    <property type="match status" value="1"/>
</dbReference>
<dbReference type="InterPro" id="IPR029063">
    <property type="entry name" value="SAM-dependent_MTases_sf"/>
</dbReference>
<dbReference type="Gene3D" id="3.40.50.150">
    <property type="entry name" value="Vaccinia Virus protein VP39"/>
    <property type="match status" value="1"/>
</dbReference>
<dbReference type="CDD" id="cd02440">
    <property type="entry name" value="AdoMet_MTases"/>
    <property type="match status" value="1"/>
</dbReference>
<evidence type="ECO:0000313" key="3">
    <source>
        <dbReference type="Proteomes" id="UP000749311"/>
    </source>
</evidence>
<feature type="domain" description="Methyltransferase type 11" evidence="1">
    <location>
        <begin position="36"/>
        <end position="122"/>
    </location>
</feature>
<dbReference type="SUPFAM" id="SSF53335">
    <property type="entry name" value="S-adenosyl-L-methionine-dependent methyltransferases"/>
    <property type="match status" value="1"/>
</dbReference>
<evidence type="ECO:0000259" key="1">
    <source>
        <dbReference type="Pfam" id="PF08241"/>
    </source>
</evidence>
<dbReference type="InterPro" id="IPR013216">
    <property type="entry name" value="Methyltransf_11"/>
</dbReference>
<dbReference type="GO" id="GO:0032259">
    <property type="term" value="P:methylation"/>
    <property type="evidence" value="ECO:0007669"/>
    <property type="project" value="UniProtKB-KW"/>
</dbReference>
<gene>
    <name evidence="2" type="ORF">FB473_002874</name>
</gene>
<comment type="caution">
    <text evidence="2">The sequence shown here is derived from an EMBL/GenBank/DDBJ whole genome shotgun (WGS) entry which is preliminary data.</text>
</comment>